<accession>B5LWG7</accession>
<dbReference type="KEGG" id="vg:6804861"/>
<dbReference type="GeneID" id="6804861"/>
<organism evidence="1 2">
    <name type="scientific">Feldmannia species virus</name>
    <dbReference type="NCBI Taxonomy" id="39420"/>
    <lineage>
        <taxon>Viruses</taxon>
        <taxon>Varidnaviria</taxon>
        <taxon>Bamfordvirae</taxon>
        <taxon>Nucleocytoviricota</taxon>
        <taxon>Megaviricetes</taxon>
        <taxon>Algavirales</taxon>
        <taxon>Phycodnaviridae</taxon>
        <taxon>Phaeovirus</taxon>
        <taxon>Phaeovirus feldmanniae</taxon>
    </lineage>
</organism>
<dbReference type="Proteomes" id="UP000204092">
    <property type="component" value="Segment"/>
</dbReference>
<reference evidence="1 2" key="1">
    <citation type="journal article" date="2009" name="Virology">
        <title>Genomic analysis of the smallest giant virus--Feldmannia sp. virus 158.</title>
        <authorList>
            <person name="Schroeder D.C."/>
            <person name="Park Y."/>
            <person name="Yoon H.M."/>
            <person name="Lee Y.S."/>
            <person name="Kang S.W."/>
            <person name="Meints R.H."/>
            <person name="Ivey R.G."/>
            <person name="Choi T.J."/>
        </authorList>
    </citation>
    <scope>NUCLEOTIDE SEQUENCE [LARGE SCALE GENOMIC DNA]</scope>
    <source>
        <strain evidence="1">FsV-158</strain>
    </source>
</reference>
<evidence type="ECO:0000313" key="1">
    <source>
        <dbReference type="EMBL" id="ACH46830.1"/>
    </source>
</evidence>
<sequence>MVKMAKKRKRFPQYTCPISLDRVSCGNMYIHDDQVFSKSDLVSYLKCSGKFENPVTRSKLSSLDVEILGDPDLSEMYDSSHAYLKRSQEDSSLFFFLESEVQDLLVQGDIQAFKEACAKMVQLDPARAICVKKFLNMSNTSPGARAIVEDAFDYDIN</sequence>
<dbReference type="EMBL" id="EU916176">
    <property type="protein sequence ID" value="ACH46830.1"/>
    <property type="molecule type" value="Genomic_DNA"/>
</dbReference>
<name>B5LWG7_9PHYC</name>
<dbReference type="RefSeq" id="YP_002154700.1">
    <property type="nucleotide sequence ID" value="NC_011183.1"/>
</dbReference>
<protein>
    <submittedName>
        <fullName evidence="1">Uncharacterized protein</fullName>
    </submittedName>
</protein>
<evidence type="ECO:0000313" key="2">
    <source>
        <dbReference type="Proteomes" id="UP000204092"/>
    </source>
</evidence>
<keyword evidence="2" id="KW-1185">Reference proteome</keyword>
<proteinExistence type="predicted"/>